<keyword evidence="2 5" id="KW-0479">Metal-binding</keyword>
<dbReference type="KEGG" id="lfc:LFE_2450"/>
<comment type="cofactor">
    <cofactor evidence="5">
        <name>Fe(2+)</name>
        <dbReference type="ChEBI" id="CHEBI:29033"/>
    </cofactor>
    <text evidence="5">Binds 1 Fe(2+) ion.</text>
</comment>
<evidence type="ECO:0000256" key="4">
    <source>
        <dbReference type="ARBA" id="ARBA00022917"/>
    </source>
</evidence>
<evidence type="ECO:0000256" key="3">
    <source>
        <dbReference type="ARBA" id="ARBA00022801"/>
    </source>
</evidence>
<dbReference type="PANTHER" id="PTHR10458">
    <property type="entry name" value="PEPTIDE DEFORMYLASE"/>
    <property type="match status" value="1"/>
</dbReference>
<dbReference type="SUPFAM" id="SSF56420">
    <property type="entry name" value="Peptide deformylase"/>
    <property type="match status" value="1"/>
</dbReference>
<reference evidence="7" key="2">
    <citation type="submission" date="2012-03" db="EMBL/GenBank/DDBJ databases">
        <title>The complete genome sequence of the pioneer microbe on fresh volcanic deposit, Leptospirillum ferrooxidans strain C2-3.</title>
        <authorList>
            <person name="Fujimura R."/>
            <person name="Sato Y."/>
            <person name="Nishizawa T."/>
            <person name="Nanba K."/>
            <person name="Oshima K."/>
            <person name="Hattori M."/>
            <person name="Kamijo T."/>
            <person name="Ohta H."/>
        </authorList>
    </citation>
    <scope>NUCLEOTIDE SEQUENCE [LARGE SCALE GENOMIC DNA]</scope>
    <source>
        <strain evidence="7">C2-3</strain>
    </source>
</reference>
<feature type="binding site" evidence="5">
    <location>
        <position position="148"/>
    </location>
    <ligand>
        <name>Fe cation</name>
        <dbReference type="ChEBI" id="CHEBI:24875"/>
    </ligand>
</feature>
<gene>
    <name evidence="5" type="primary">def</name>
    <name evidence="6" type="ordered locus">LFE_2450</name>
</gene>
<dbReference type="GO" id="GO:0042586">
    <property type="term" value="F:peptide deformylase activity"/>
    <property type="evidence" value="ECO:0007669"/>
    <property type="project" value="UniProtKB-UniRule"/>
</dbReference>
<dbReference type="HOGENOM" id="CLU_061901_5_2_0"/>
<dbReference type="PIRSF" id="PIRSF004749">
    <property type="entry name" value="Pep_def"/>
    <property type="match status" value="1"/>
</dbReference>
<dbReference type="GO" id="GO:0006412">
    <property type="term" value="P:translation"/>
    <property type="evidence" value="ECO:0007669"/>
    <property type="project" value="UniProtKB-UniRule"/>
</dbReference>
<dbReference type="PRINTS" id="PR01576">
    <property type="entry name" value="PDEFORMYLASE"/>
</dbReference>
<dbReference type="eggNOG" id="COG0242">
    <property type="taxonomic scope" value="Bacteria"/>
</dbReference>
<name>I0IS72_LEPFC</name>
<protein>
    <recommendedName>
        <fullName evidence="5">Peptide deformylase</fullName>
        <shortName evidence="5">PDF</shortName>
        <ecNumber evidence="5">3.5.1.88</ecNumber>
    </recommendedName>
    <alternativeName>
        <fullName evidence="5">Polypeptide deformylase</fullName>
    </alternativeName>
</protein>
<keyword evidence="3 5" id="KW-0378">Hydrolase</keyword>
<keyword evidence="4 5" id="KW-0648">Protein biosynthesis</keyword>
<dbReference type="NCBIfam" id="NF001159">
    <property type="entry name" value="PRK00150.1-3"/>
    <property type="match status" value="1"/>
</dbReference>
<dbReference type="CDD" id="cd00487">
    <property type="entry name" value="Pep_deformylase"/>
    <property type="match status" value="1"/>
</dbReference>
<dbReference type="Gene3D" id="3.90.45.10">
    <property type="entry name" value="Peptide deformylase"/>
    <property type="match status" value="1"/>
</dbReference>
<reference evidence="6 7" key="1">
    <citation type="journal article" date="2012" name="J. Bacteriol.">
        <title>Complete Genome Sequence of Leptospirillum ferrooxidans Strain C2-3, Isolated from a Fresh Volcanic Ash Deposit on the Island of Miyake, Japan.</title>
        <authorList>
            <person name="Fujimura R."/>
            <person name="Sato Y."/>
            <person name="Nishizawa T."/>
            <person name="Oshima K."/>
            <person name="Kim S.-W."/>
            <person name="Hattori M."/>
            <person name="Kamijo T."/>
            <person name="Ohta H."/>
        </authorList>
    </citation>
    <scope>NUCLEOTIDE SEQUENCE [LARGE SCALE GENOMIC DNA]</scope>
    <source>
        <strain evidence="6 7">C2-3</strain>
    </source>
</reference>
<dbReference type="GO" id="GO:0046872">
    <property type="term" value="F:metal ion binding"/>
    <property type="evidence" value="ECO:0007669"/>
    <property type="project" value="UniProtKB-KW"/>
</dbReference>
<feature type="binding site" evidence="5">
    <location>
        <position position="144"/>
    </location>
    <ligand>
        <name>Fe cation</name>
        <dbReference type="ChEBI" id="CHEBI:24875"/>
    </ligand>
</feature>
<dbReference type="Proteomes" id="UP000007382">
    <property type="component" value="Chromosome"/>
</dbReference>
<comment type="similarity">
    <text evidence="1 5">Belongs to the polypeptide deformylase family.</text>
</comment>
<dbReference type="NCBIfam" id="TIGR00079">
    <property type="entry name" value="pept_deformyl"/>
    <property type="match status" value="1"/>
</dbReference>
<dbReference type="Pfam" id="PF01327">
    <property type="entry name" value="Pep_deformylase"/>
    <property type="match status" value="1"/>
</dbReference>
<dbReference type="EC" id="3.5.1.88" evidence="5"/>
<organism evidence="6 7">
    <name type="scientific">Leptospirillum ferrooxidans (strain C2-3)</name>
    <dbReference type="NCBI Taxonomy" id="1162668"/>
    <lineage>
        <taxon>Bacteria</taxon>
        <taxon>Pseudomonadati</taxon>
        <taxon>Nitrospirota</taxon>
        <taxon>Nitrospiria</taxon>
        <taxon>Nitrospirales</taxon>
        <taxon>Nitrospiraceae</taxon>
        <taxon>Leptospirillum</taxon>
    </lineage>
</organism>
<dbReference type="InterPro" id="IPR036821">
    <property type="entry name" value="Peptide_deformylase_sf"/>
</dbReference>
<proteinExistence type="inferred from homology"/>
<dbReference type="OrthoDB" id="9784988at2"/>
<sequence length="186" mass="21165">MALLKIARMGNPILRKIAEAVPLAEIETPAFQSFIDDLVDTMRDGDGLGLAAPQVHVSKQVVVVESIENERYPDAPSIGLLVLVNPVFKYMSKETRYGWEGCLSVDNLRGKVTRSRAVKLEALDRYGKKMLLDWEGFPAVILQHETDHLRGTLFVDRMKDMTTLCHLEEFSRYWVRKESDDEEDVV</sequence>
<accession>I0IS72</accession>
<dbReference type="HAMAP" id="MF_00163">
    <property type="entry name" value="Pep_deformylase"/>
    <property type="match status" value="1"/>
</dbReference>
<comment type="function">
    <text evidence="5">Removes the formyl group from the N-terminal Met of newly synthesized proteins. Requires at least a dipeptide for an efficient rate of reaction. N-terminal L-methionine is a prerequisite for activity but the enzyme has broad specificity at other positions.</text>
</comment>
<keyword evidence="7" id="KW-1185">Reference proteome</keyword>
<dbReference type="EMBL" id="AP012342">
    <property type="protein sequence ID" value="BAM08121.1"/>
    <property type="molecule type" value="Genomic_DNA"/>
</dbReference>
<evidence type="ECO:0000313" key="7">
    <source>
        <dbReference type="Proteomes" id="UP000007382"/>
    </source>
</evidence>
<dbReference type="STRING" id="1162668.LFE_2450"/>
<feature type="binding site" evidence="5">
    <location>
        <position position="102"/>
    </location>
    <ligand>
        <name>Fe cation</name>
        <dbReference type="ChEBI" id="CHEBI:24875"/>
    </ligand>
</feature>
<comment type="catalytic activity">
    <reaction evidence="5">
        <text>N-terminal N-formyl-L-methionyl-[peptide] + H2O = N-terminal L-methionyl-[peptide] + formate</text>
        <dbReference type="Rhea" id="RHEA:24420"/>
        <dbReference type="Rhea" id="RHEA-COMP:10639"/>
        <dbReference type="Rhea" id="RHEA-COMP:10640"/>
        <dbReference type="ChEBI" id="CHEBI:15377"/>
        <dbReference type="ChEBI" id="CHEBI:15740"/>
        <dbReference type="ChEBI" id="CHEBI:49298"/>
        <dbReference type="ChEBI" id="CHEBI:64731"/>
        <dbReference type="EC" id="3.5.1.88"/>
    </reaction>
</comment>
<dbReference type="PATRIC" id="fig|1162668.3.peg.2907"/>
<evidence type="ECO:0000313" key="6">
    <source>
        <dbReference type="EMBL" id="BAM08121.1"/>
    </source>
</evidence>
<evidence type="ECO:0000256" key="2">
    <source>
        <dbReference type="ARBA" id="ARBA00022723"/>
    </source>
</evidence>
<feature type="active site" evidence="5">
    <location>
        <position position="145"/>
    </location>
</feature>
<dbReference type="PANTHER" id="PTHR10458:SF22">
    <property type="entry name" value="PEPTIDE DEFORMYLASE"/>
    <property type="match status" value="1"/>
</dbReference>
<keyword evidence="5" id="KW-0408">Iron</keyword>
<dbReference type="FunFam" id="3.90.45.10:FF:000003">
    <property type="entry name" value="Peptide deformylase"/>
    <property type="match status" value="1"/>
</dbReference>
<dbReference type="InterPro" id="IPR023635">
    <property type="entry name" value="Peptide_deformylase"/>
</dbReference>
<evidence type="ECO:0000256" key="1">
    <source>
        <dbReference type="ARBA" id="ARBA00010759"/>
    </source>
</evidence>
<dbReference type="RefSeq" id="WP_014450604.1">
    <property type="nucleotide sequence ID" value="NC_017094.1"/>
</dbReference>
<dbReference type="AlphaFoldDB" id="I0IS72"/>
<evidence type="ECO:0000256" key="5">
    <source>
        <dbReference type="HAMAP-Rule" id="MF_00163"/>
    </source>
</evidence>